<name>A0ABT5Z1C8_9ACTN</name>
<accession>A0ABT5Z1C8</accession>
<keyword evidence="4" id="KW-1185">Reference proteome</keyword>
<reference evidence="3 4" key="1">
    <citation type="submission" date="2023-03" db="EMBL/GenBank/DDBJ databases">
        <title>Draft genome sequence of type strain Streptomyces ferralitis JCM 14344.</title>
        <authorList>
            <person name="Klaysubun C."/>
            <person name="Duangmal K."/>
        </authorList>
    </citation>
    <scope>NUCLEOTIDE SEQUENCE [LARGE SCALE GENOMIC DNA]</scope>
    <source>
        <strain evidence="3 4">JCM 14344</strain>
    </source>
</reference>
<evidence type="ECO:0000313" key="3">
    <source>
        <dbReference type="EMBL" id="MDF2257568.1"/>
    </source>
</evidence>
<sequence>MERQSADGLASVTDEAVPLPSLPPVCNHRSVAAGERADAEPAQTANDAARLEYIRGEFERLARESAAKSQRAARRSRFWSAADVVLGLPAVVLASVSGATGLSSSQARIPAALLALVAAALTAAATYLRSDVRHSLAHRRKNAWRVLEDAARMAAVKDSFTNVHSALAAVERLHEMRRAVFAGRYDDILEASGEEPQRR</sequence>
<protein>
    <recommendedName>
        <fullName evidence="5">SMODS and SLOG-associating 2TM effector domain-containing protein</fullName>
    </recommendedName>
</protein>
<evidence type="ECO:0008006" key="5">
    <source>
        <dbReference type="Google" id="ProtNLM"/>
    </source>
</evidence>
<comment type="caution">
    <text evidence="3">The sequence shown here is derived from an EMBL/GenBank/DDBJ whole genome shotgun (WGS) entry which is preliminary data.</text>
</comment>
<dbReference type="EMBL" id="JARHTQ010000010">
    <property type="protein sequence ID" value="MDF2257568.1"/>
    <property type="molecule type" value="Genomic_DNA"/>
</dbReference>
<feature type="transmembrane region" description="Helical" evidence="2">
    <location>
        <begin position="109"/>
        <end position="128"/>
    </location>
</feature>
<feature type="region of interest" description="Disordered" evidence="1">
    <location>
        <begin position="1"/>
        <end position="24"/>
    </location>
</feature>
<evidence type="ECO:0000256" key="2">
    <source>
        <dbReference type="SAM" id="Phobius"/>
    </source>
</evidence>
<organism evidence="3 4">
    <name type="scientific">Streptantibioticus ferralitis</name>
    <dbReference type="NCBI Taxonomy" id="236510"/>
    <lineage>
        <taxon>Bacteria</taxon>
        <taxon>Bacillati</taxon>
        <taxon>Actinomycetota</taxon>
        <taxon>Actinomycetes</taxon>
        <taxon>Kitasatosporales</taxon>
        <taxon>Streptomycetaceae</taxon>
        <taxon>Streptantibioticus</taxon>
    </lineage>
</organism>
<keyword evidence="2" id="KW-1133">Transmembrane helix</keyword>
<keyword evidence="2" id="KW-0472">Membrane</keyword>
<evidence type="ECO:0000313" key="4">
    <source>
        <dbReference type="Proteomes" id="UP001220022"/>
    </source>
</evidence>
<gene>
    <name evidence="3" type="ORF">P2L57_18155</name>
</gene>
<feature type="transmembrane region" description="Helical" evidence="2">
    <location>
        <begin position="78"/>
        <end position="97"/>
    </location>
</feature>
<keyword evidence="2" id="KW-0812">Transmembrane</keyword>
<proteinExistence type="predicted"/>
<evidence type="ECO:0000256" key="1">
    <source>
        <dbReference type="SAM" id="MobiDB-lite"/>
    </source>
</evidence>
<dbReference type="Proteomes" id="UP001220022">
    <property type="component" value="Unassembled WGS sequence"/>
</dbReference>